<name>A0A1I8BS02_MELHA</name>
<protein>
    <submittedName>
        <fullName evidence="2">Uncharacterized protein</fullName>
    </submittedName>
</protein>
<dbReference type="WBParaSite" id="MhA1_Contig508.frz3.gene19">
    <property type="protein sequence ID" value="MhA1_Contig508.frz3.gene19"/>
    <property type="gene ID" value="MhA1_Contig508.frz3.gene19"/>
</dbReference>
<evidence type="ECO:0000313" key="2">
    <source>
        <dbReference type="WBParaSite" id="MhA1_Contig508.frz3.gene19"/>
    </source>
</evidence>
<dbReference type="AlphaFoldDB" id="A0A1I8BS02"/>
<accession>A0A1I8BS02</accession>
<dbReference type="Proteomes" id="UP000095281">
    <property type="component" value="Unplaced"/>
</dbReference>
<sequence length="113" mass="13224">MEKTNNSNHLLPTTTNPSNLVLKHEQLDCLSNQLKLLKIDDMDINKILKNLNTIKNEPHDYHNNQQPFVGTSDLLEFALTQVISCCYGHILSVDFKRRKNRWPNSEIKNKKYF</sequence>
<keyword evidence="1" id="KW-1185">Reference proteome</keyword>
<organism evidence="1 2">
    <name type="scientific">Meloidogyne hapla</name>
    <name type="common">Root-knot nematode worm</name>
    <dbReference type="NCBI Taxonomy" id="6305"/>
    <lineage>
        <taxon>Eukaryota</taxon>
        <taxon>Metazoa</taxon>
        <taxon>Ecdysozoa</taxon>
        <taxon>Nematoda</taxon>
        <taxon>Chromadorea</taxon>
        <taxon>Rhabditida</taxon>
        <taxon>Tylenchina</taxon>
        <taxon>Tylenchomorpha</taxon>
        <taxon>Tylenchoidea</taxon>
        <taxon>Meloidogynidae</taxon>
        <taxon>Meloidogyninae</taxon>
        <taxon>Meloidogyne</taxon>
    </lineage>
</organism>
<evidence type="ECO:0000313" key="1">
    <source>
        <dbReference type="Proteomes" id="UP000095281"/>
    </source>
</evidence>
<reference evidence="2" key="1">
    <citation type="submission" date="2016-11" db="UniProtKB">
        <authorList>
            <consortium name="WormBaseParasite"/>
        </authorList>
    </citation>
    <scope>IDENTIFICATION</scope>
</reference>
<proteinExistence type="predicted"/>